<evidence type="ECO:0000313" key="2">
    <source>
        <dbReference type="EMBL" id="ACL71407.1"/>
    </source>
</evidence>
<dbReference type="HOGENOM" id="CLU_2144734_0_0_6"/>
<dbReference type="EMBL" id="CP001339">
    <property type="protein sequence ID" value="ACL71407.1"/>
    <property type="molecule type" value="Genomic_DNA"/>
</dbReference>
<reference evidence="2 3" key="1">
    <citation type="journal article" date="2011" name="Stand. Genomic Sci.">
        <title>Complete genome sequence of 'Thioalkalivibrio sulfidophilus' HL-EbGr7.</title>
        <authorList>
            <person name="Muyzer G."/>
            <person name="Sorokin D.Y."/>
            <person name="Mavromatis K."/>
            <person name="Lapidus A."/>
            <person name="Clum A."/>
            <person name="Ivanova N."/>
            <person name="Pati A."/>
            <person name="d'Haeseleer P."/>
            <person name="Woyke T."/>
            <person name="Kyrpides N.C."/>
        </authorList>
    </citation>
    <scope>NUCLEOTIDE SEQUENCE [LARGE SCALE GENOMIC DNA]</scope>
    <source>
        <strain evidence="2 3">HL-EbGR7</strain>
    </source>
</reference>
<dbReference type="Gene3D" id="2.20.25.10">
    <property type="match status" value="1"/>
</dbReference>
<name>B8GUP6_THISH</name>
<dbReference type="OrthoDB" id="6167713at2"/>
<dbReference type="Proteomes" id="UP000002383">
    <property type="component" value="Chromosome"/>
</dbReference>
<accession>B8GUP6</accession>
<organism evidence="2 3">
    <name type="scientific">Thioalkalivibrio sulfidiphilus (strain HL-EbGR7)</name>
    <dbReference type="NCBI Taxonomy" id="396588"/>
    <lineage>
        <taxon>Bacteria</taxon>
        <taxon>Pseudomonadati</taxon>
        <taxon>Pseudomonadota</taxon>
        <taxon>Gammaproteobacteria</taxon>
        <taxon>Chromatiales</taxon>
        <taxon>Ectothiorhodospiraceae</taxon>
        <taxon>Thioalkalivibrio</taxon>
    </lineage>
</organism>
<protein>
    <recommendedName>
        <fullName evidence="4">TFIIS-type domain-containing protein</fullName>
    </recommendedName>
</protein>
<dbReference type="AlphaFoldDB" id="B8GUP6"/>
<evidence type="ECO:0000256" key="1">
    <source>
        <dbReference type="SAM" id="MobiDB-lite"/>
    </source>
</evidence>
<dbReference type="KEGG" id="tgr:Tgr7_0309"/>
<feature type="region of interest" description="Disordered" evidence="1">
    <location>
        <begin position="50"/>
        <end position="70"/>
    </location>
</feature>
<sequence length="112" mass="12388">MSDITTRLMSLKDGIEELAALAARDQADAARRLVATLNASIDQAIRDATGSQDIAESKPKRMPVPRDPVEKCPRCTLRSFTFQKNTAREAEGGYEALYRCSSCGHEDWREVG</sequence>
<dbReference type="RefSeq" id="WP_012636896.1">
    <property type="nucleotide sequence ID" value="NC_011901.1"/>
</dbReference>
<evidence type="ECO:0000313" key="3">
    <source>
        <dbReference type="Proteomes" id="UP000002383"/>
    </source>
</evidence>
<gene>
    <name evidence="2" type="ordered locus">Tgr7_0309</name>
</gene>
<evidence type="ECO:0008006" key="4">
    <source>
        <dbReference type="Google" id="ProtNLM"/>
    </source>
</evidence>
<dbReference type="SUPFAM" id="SSF57783">
    <property type="entry name" value="Zinc beta-ribbon"/>
    <property type="match status" value="1"/>
</dbReference>
<keyword evidence="3" id="KW-1185">Reference proteome</keyword>
<proteinExistence type="predicted"/>